<dbReference type="AlphaFoldDB" id="A0AA51RQ75"/>
<keyword evidence="1" id="KW-0812">Transmembrane</keyword>
<evidence type="ECO:0000313" key="2">
    <source>
        <dbReference type="EMBL" id="WMS85632.1"/>
    </source>
</evidence>
<dbReference type="RefSeq" id="WP_309200785.1">
    <property type="nucleotide sequence ID" value="NZ_CP133548.1"/>
</dbReference>
<organism evidence="2 3">
    <name type="scientific">Pleionea litopenaei</name>
    <dbReference type="NCBI Taxonomy" id="3070815"/>
    <lineage>
        <taxon>Bacteria</taxon>
        <taxon>Pseudomonadati</taxon>
        <taxon>Pseudomonadota</taxon>
        <taxon>Gammaproteobacteria</taxon>
        <taxon>Oceanospirillales</taxon>
        <taxon>Pleioneaceae</taxon>
        <taxon>Pleionea</taxon>
    </lineage>
</organism>
<sequence length="137" mass="16314">MSNEKHETEWCLLQNQFESYEQHSLYIKLLSIFVLFLSEMMRVDSVSCIFILAVLWLQDSIWKTFQSRLEPRLLDIEKYMREGPDAAGFQFNSEYQRLESKGMAKIKEYAVQAIRPTVAFPHVILVLVVLFQWLYLR</sequence>
<reference evidence="2 3" key="1">
    <citation type="submission" date="2023-08" db="EMBL/GenBank/DDBJ databases">
        <title>Pleionea litopenaei sp. nov., isolated from stomach of juvenile Litopenaeus vannamei.</title>
        <authorList>
            <person name="Rho A.M."/>
            <person name="Hwang C.Y."/>
        </authorList>
    </citation>
    <scope>NUCLEOTIDE SEQUENCE [LARGE SCALE GENOMIC DNA]</scope>
    <source>
        <strain evidence="2 3">HL-JVS1</strain>
    </source>
</reference>
<gene>
    <name evidence="2" type="ORF">Q9312_10445</name>
</gene>
<dbReference type="EMBL" id="CP133548">
    <property type="protein sequence ID" value="WMS85632.1"/>
    <property type="molecule type" value="Genomic_DNA"/>
</dbReference>
<keyword evidence="1" id="KW-1133">Transmembrane helix</keyword>
<dbReference type="Proteomes" id="UP001239782">
    <property type="component" value="Chromosome"/>
</dbReference>
<keyword evidence="3" id="KW-1185">Reference proteome</keyword>
<name>A0AA51RQ75_9GAMM</name>
<protein>
    <submittedName>
        <fullName evidence="2">Uncharacterized protein</fullName>
    </submittedName>
</protein>
<evidence type="ECO:0000256" key="1">
    <source>
        <dbReference type="SAM" id="Phobius"/>
    </source>
</evidence>
<proteinExistence type="predicted"/>
<keyword evidence="1" id="KW-0472">Membrane</keyword>
<feature type="transmembrane region" description="Helical" evidence="1">
    <location>
        <begin position="113"/>
        <end position="135"/>
    </location>
</feature>
<evidence type="ECO:0000313" key="3">
    <source>
        <dbReference type="Proteomes" id="UP001239782"/>
    </source>
</evidence>
<accession>A0AA51RQ75</accession>
<dbReference type="KEGG" id="plei:Q9312_10445"/>